<feature type="transmembrane region" description="Helical" evidence="2">
    <location>
        <begin position="57"/>
        <end position="76"/>
    </location>
</feature>
<dbReference type="KEGG" id="pmak:PMPD1_2955"/>
<evidence type="ECO:0000256" key="1">
    <source>
        <dbReference type="SAM" id="MobiDB-lite"/>
    </source>
</evidence>
<dbReference type="AlphaFoldDB" id="A0A6M8UJE2"/>
<dbReference type="Proteomes" id="UP000505325">
    <property type="component" value="Chromosome"/>
</dbReference>
<proteinExistence type="predicted"/>
<feature type="transmembrane region" description="Helical" evidence="2">
    <location>
        <begin position="24"/>
        <end position="45"/>
    </location>
</feature>
<name>A0A6M8UJE2_9GAMM</name>
<feature type="region of interest" description="Disordered" evidence="1">
    <location>
        <begin position="113"/>
        <end position="154"/>
    </location>
</feature>
<gene>
    <name evidence="3" type="ORF">PMPD1_2955</name>
</gene>
<protein>
    <submittedName>
        <fullName evidence="3">Uncharacterized protein</fullName>
    </submittedName>
</protein>
<keyword evidence="2" id="KW-1133">Transmembrane helix</keyword>
<evidence type="ECO:0000256" key="2">
    <source>
        <dbReference type="SAM" id="Phobius"/>
    </source>
</evidence>
<reference evidence="3 4" key="1">
    <citation type="submission" date="2020-06" db="EMBL/GenBank/DDBJ databases">
        <title>Genome sequence of Paramixta manurensis strain PD-1.</title>
        <authorList>
            <person name="Lee C.W."/>
            <person name="Kim J."/>
        </authorList>
    </citation>
    <scope>NUCLEOTIDE SEQUENCE [LARGE SCALE GENOMIC DNA]</scope>
    <source>
        <strain evidence="3 4">PD-1</strain>
    </source>
</reference>
<evidence type="ECO:0000313" key="4">
    <source>
        <dbReference type="Proteomes" id="UP000505325"/>
    </source>
</evidence>
<accession>A0A6M8UJE2</accession>
<dbReference type="EMBL" id="CP054212">
    <property type="protein sequence ID" value="QKJ87890.1"/>
    <property type="molecule type" value="Genomic_DNA"/>
</dbReference>
<feature type="compositionally biased region" description="Basic residues" evidence="1">
    <location>
        <begin position="113"/>
        <end position="125"/>
    </location>
</feature>
<organism evidence="3 4">
    <name type="scientific">Paramixta manurensis</name>
    <dbReference type="NCBI Taxonomy" id="2740817"/>
    <lineage>
        <taxon>Bacteria</taxon>
        <taxon>Pseudomonadati</taxon>
        <taxon>Pseudomonadota</taxon>
        <taxon>Gammaproteobacteria</taxon>
        <taxon>Enterobacterales</taxon>
        <taxon>Erwiniaceae</taxon>
        <taxon>Paramixta</taxon>
    </lineage>
</organism>
<keyword evidence="2" id="KW-0812">Transmembrane</keyword>
<keyword evidence="2" id="KW-0472">Membrane</keyword>
<evidence type="ECO:0000313" key="3">
    <source>
        <dbReference type="EMBL" id="QKJ87890.1"/>
    </source>
</evidence>
<keyword evidence="4" id="KW-1185">Reference proteome</keyword>
<sequence length="176" mass="20197">MRDFDIHRHTHGHRFGGRSMSKPLLLGVVLVAVLGLLVMSLWNALLPALLGVKSIGFWQALGILVLCRILFGGLGFRPGMFGMAREHRRMHQRWMQMTPEQREQFIRQRHQGFGRHGHHHAGGHAHWREHDRQPAHDTECGTPREAETHRQPPEDNYLSEVVWNELQEALSALPPA</sequence>
<feature type="compositionally biased region" description="Basic and acidic residues" evidence="1">
    <location>
        <begin position="126"/>
        <end position="153"/>
    </location>
</feature>